<evidence type="ECO:0000256" key="3">
    <source>
        <dbReference type="ARBA" id="ARBA00022553"/>
    </source>
</evidence>
<dbReference type="InterPro" id="IPR003594">
    <property type="entry name" value="HATPase_dom"/>
</dbReference>
<dbReference type="GO" id="GO:0000155">
    <property type="term" value="F:phosphorelay sensor kinase activity"/>
    <property type="evidence" value="ECO:0007669"/>
    <property type="project" value="InterPro"/>
</dbReference>
<gene>
    <name evidence="11" type="ORF">C4532_00205</name>
</gene>
<dbReference type="GO" id="GO:0007234">
    <property type="term" value="P:osmosensory signaling via phosphorelay pathway"/>
    <property type="evidence" value="ECO:0007669"/>
    <property type="project" value="TreeGrafter"/>
</dbReference>
<dbReference type="PROSITE" id="PS50109">
    <property type="entry name" value="HIS_KIN"/>
    <property type="match status" value="1"/>
</dbReference>
<dbReference type="PROSITE" id="PS50113">
    <property type="entry name" value="PAC"/>
    <property type="match status" value="2"/>
</dbReference>
<reference evidence="11 12" key="1">
    <citation type="journal article" date="2017" name="ISME J.">
        <title>Energy and carbon metabolisms in a deep terrestrial subsurface fluid microbial community.</title>
        <authorList>
            <person name="Momper L."/>
            <person name="Jungbluth S.P."/>
            <person name="Lee M.D."/>
            <person name="Amend J.P."/>
        </authorList>
    </citation>
    <scope>NUCLEOTIDE SEQUENCE [LARGE SCALE GENOMIC DNA]</scope>
    <source>
        <strain evidence="11">SURF_17</strain>
    </source>
</reference>
<sequence>MRLGMEKHEKTKAQLLNELDEARRRIAELEQSERIRQLAEEALQESERRYRDLYTIAPLAFVIWDRDCRVIDWNKRAEQMFGWSREEVVGRNFFEFLIPEGARFTVEVVVDALLQGRLPSRSINENLTKGGQILLCEWNNSIRYDKDGRVAGAISLALDITERKRSEDALRETERFLSNVFASIQDGISILDKDFTVVRVNPTMERWYAHAMPLVGKKCHKAYSGRDETCRVCPTRRTLETGEAAHEVVPKRGPGGQAEGWVDLYSFPLFDTETGQLKGFIEYVRDITDRKRAEDELRKLNEELERRVRERTVQLEASNKELEAFTYSASHDLRSPLNNITGFTEVLSDEYMDRLDERGKRYLRNVRASSVQMNQVIDALLNLSLVTQCEIHRQDVDLSALAQSITAQLREREPDRRVEFTIEPRMTANGDAQLLRVALENLLGNAWKFTKRRADAKIEFGSVAHATTQNVKAEDRPVFFIRDNGAGFDMAQKDKLFRAFQRLHTSAEFEGTGIGLATVERIIHRHGGRIWAEGAIDKGATFYFTL</sequence>
<dbReference type="Pfam" id="PF02518">
    <property type="entry name" value="HATPase_c"/>
    <property type="match status" value="1"/>
</dbReference>
<dbReference type="PANTHER" id="PTHR42878:SF15">
    <property type="entry name" value="BACTERIOPHYTOCHROME"/>
    <property type="match status" value="1"/>
</dbReference>
<feature type="domain" description="PAC" evidence="10">
    <location>
        <begin position="244"/>
        <end position="299"/>
    </location>
</feature>
<dbReference type="InterPro" id="IPR035965">
    <property type="entry name" value="PAS-like_dom_sf"/>
</dbReference>
<dbReference type="FunFam" id="3.30.565.10:FF:000006">
    <property type="entry name" value="Sensor histidine kinase WalK"/>
    <property type="match status" value="1"/>
</dbReference>
<dbReference type="InterPro" id="IPR013767">
    <property type="entry name" value="PAS_fold"/>
</dbReference>
<dbReference type="Pfam" id="PF08448">
    <property type="entry name" value="PAS_4"/>
    <property type="match status" value="1"/>
</dbReference>
<proteinExistence type="predicted"/>
<dbReference type="GO" id="GO:0016020">
    <property type="term" value="C:membrane"/>
    <property type="evidence" value="ECO:0007669"/>
    <property type="project" value="UniProtKB-SubCell"/>
</dbReference>
<dbReference type="InterPro" id="IPR013656">
    <property type="entry name" value="PAS_4"/>
</dbReference>
<keyword evidence="7" id="KW-0175">Coiled coil</keyword>
<organism evidence="11 12">
    <name type="scientific">Candidatus Abyssobacteria bacterium SURF_17</name>
    <dbReference type="NCBI Taxonomy" id="2093361"/>
    <lineage>
        <taxon>Bacteria</taxon>
        <taxon>Pseudomonadati</taxon>
        <taxon>Candidatus Hydrogenedentota</taxon>
        <taxon>Candidatus Abyssobacteria</taxon>
    </lineage>
</organism>
<feature type="coiled-coil region" evidence="7">
    <location>
        <begin position="5"/>
        <end position="49"/>
    </location>
</feature>
<dbReference type="GO" id="GO:0030295">
    <property type="term" value="F:protein kinase activator activity"/>
    <property type="evidence" value="ECO:0007669"/>
    <property type="project" value="TreeGrafter"/>
</dbReference>
<dbReference type="PRINTS" id="PR00344">
    <property type="entry name" value="BCTRLSENSOR"/>
</dbReference>
<evidence type="ECO:0000259" key="9">
    <source>
        <dbReference type="PROSITE" id="PS50112"/>
    </source>
</evidence>
<dbReference type="SMART" id="SM00388">
    <property type="entry name" value="HisKA"/>
    <property type="match status" value="1"/>
</dbReference>
<dbReference type="InterPro" id="IPR036890">
    <property type="entry name" value="HATPase_C_sf"/>
</dbReference>
<evidence type="ECO:0000256" key="5">
    <source>
        <dbReference type="ARBA" id="ARBA00022777"/>
    </source>
</evidence>
<dbReference type="Gene3D" id="3.30.565.10">
    <property type="entry name" value="Histidine kinase-like ATPase, C-terminal domain"/>
    <property type="match status" value="1"/>
</dbReference>
<dbReference type="InterPro" id="IPR003661">
    <property type="entry name" value="HisK_dim/P_dom"/>
</dbReference>
<dbReference type="NCBIfam" id="TIGR00229">
    <property type="entry name" value="sensory_box"/>
    <property type="match status" value="2"/>
</dbReference>
<evidence type="ECO:0000256" key="4">
    <source>
        <dbReference type="ARBA" id="ARBA00022679"/>
    </source>
</evidence>
<dbReference type="EC" id="2.7.13.3" evidence="2"/>
<dbReference type="SUPFAM" id="SSF55785">
    <property type="entry name" value="PYP-like sensor domain (PAS domain)"/>
    <property type="match status" value="2"/>
</dbReference>
<dbReference type="SUPFAM" id="SSF47384">
    <property type="entry name" value="Homodimeric domain of signal transducing histidine kinase"/>
    <property type="match status" value="1"/>
</dbReference>
<feature type="coiled-coil region" evidence="7">
    <location>
        <begin position="283"/>
        <end position="321"/>
    </location>
</feature>
<dbReference type="CDD" id="cd00082">
    <property type="entry name" value="HisKA"/>
    <property type="match status" value="1"/>
</dbReference>
<keyword evidence="3" id="KW-0597">Phosphoprotein</keyword>
<feature type="domain" description="Histidine kinase" evidence="8">
    <location>
        <begin position="328"/>
        <end position="546"/>
    </location>
</feature>
<dbReference type="InterPro" id="IPR036097">
    <property type="entry name" value="HisK_dim/P_sf"/>
</dbReference>
<evidence type="ECO:0000259" key="8">
    <source>
        <dbReference type="PROSITE" id="PS50109"/>
    </source>
</evidence>
<dbReference type="EMBL" id="QZKI01000001">
    <property type="protein sequence ID" value="RJP75683.1"/>
    <property type="molecule type" value="Genomic_DNA"/>
</dbReference>
<comment type="catalytic activity">
    <reaction evidence="1">
        <text>ATP + protein L-histidine = ADP + protein N-phospho-L-histidine.</text>
        <dbReference type="EC" id="2.7.13.3"/>
    </reaction>
</comment>
<dbReference type="InterPro" id="IPR000014">
    <property type="entry name" value="PAS"/>
</dbReference>
<dbReference type="CDD" id="cd00130">
    <property type="entry name" value="PAS"/>
    <property type="match status" value="1"/>
</dbReference>
<keyword evidence="6" id="KW-0472">Membrane</keyword>
<dbReference type="Pfam" id="PF00512">
    <property type="entry name" value="HisKA"/>
    <property type="match status" value="1"/>
</dbReference>
<keyword evidence="4" id="KW-0808">Transferase</keyword>
<accession>A0A419FAF3</accession>
<comment type="caution">
    <text evidence="11">The sequence shown here is derived from an EMBL/GenBank/DDBJ whole genome shotgun (WGS) entry which is preliminary data.</text>
</comment>
<dbReference type="Gene3D" id="3.30.450.20">
    <property type="entry name" value="PAS domain"/>
    <property type="match status" value="2"/>
</dbReference>
<dbReference type="SUPFAM" id="SSF55874">
    <property type="entry name" value="ATPase domain of HSP90 chaperone/DNA topoisomerase II/histidine kinase"/>
    <property type="match status" value="1"/>
</dbReference>
<dbReference type="InterPro" id="IPR005467">
    <property type="entry name" value="His_kinase_dom"/>
</dbReference>
<name>A0A419FAF3_9BACT</name>
<keyword evidence="5" id="KW-0418">Kinase</keyword>
<dbReference type="SMART" id="SM00091">
    <property type="entry name" value="PAS"/>
    <property type="match status" value="2"/>
</dbReference>
<evidence type="ECO:0000256" key="2">
    <source>
        <dbReference type="ARBA" id="ARBA00012438"/>
    </source>
</evidence>
<evidence type="ECO:0000256" key="7">
    <source>
        <dbReference type="SAM" id="Coils"/>
    </source>
</evidence>
<dbReference type="SMART" id="SM00086">
    <property type="entry name" value="PAC"/>
    <property type="match status" value="2"/>
</dbReference>
<dbReference type="InterPro" id="IPR001610">
    <property type="entry name" value="PAC"/>
</dbReference>
<dbReference type="PANTHER" id="PTHR42878">
    <property type="entry name" value="TWO-COMPONENT HISTIDINE KINASE"/>
    <property type="match status" value="1"/>
</dbReference>
<dbReference type="Proteomes" id="UP000285961">
    <property type="component" value="Unassembled WGS sequence"/>
</dbReference>
<dbReference type="GO" id="GO:0000156">
    <property type="term" value="F:phosphorelay response regulator activity"/>
    <property type="evidence" value="ECO:0007669"/>
    <property type="project" value="TreeGrafter"/>
</dbReference>
<dbReference type="InterPro" id="IPR000700">
    <property type="entry name" value="PAS-assoc_C"/>
</dbReference>
<dbReference type="InterPro" id="IPR050351">
    <property type="entry name" value="BphY/WalK/GraS-like"/>
</dbReference>
<feature type="domain" description="PAS" evidence="9">
    <location>
        <begin position="46"/>
        <end position="117"/>
    </location>
</feature>
<feature type="domain" description="PAC" evidence="10">
    <location>
        <begin position="116"/>
        <end position="172"/>
    </location>
</feature>
<evidence type="ECO:0000256" key="6">
    <source>
        <dbReference type="ARBA" id="ARBA00023136"/>
    </source>
</evidence>
<protein>
    <recommendedName>
        <fullName evidence="2">histidine kinase</fullName>
        <ecNumber evidence="2">2.7.13.3</ecNumber>
    </recommendedName>
</protein>
<evidence type="ECO:0000313" key="11">
    <source>
        <dbReference type="EMBL" id="RJP75683.1"/>
    </source>
</evidence>
<dbReference type="PROSITE" id="PS50112">
    <property type="entry name" value="PAS"/>
    <property type="match status" value="1"/>
</dbReference>
<evidence type="ECO:0000313" key="12">
    <source>
        <dbReference type="Proteomes" id="UP000285961"/>
    </source>
</evidence>
<dbReference type="Gene3D" id="1.10.287.130">
    <property type="match status" value="1"/>
</dbReference>
<dbReference type="Pfam" id="PF00989">
    <property type="entry name" value="PAS"/>
    <property type="match status" value="1"/>
</dbReference>
<dbReference type="FunFam" id="1.10.287.130:FF:000070">
    <property type="entry name" value="Histidine kinase sensor protein"/>
    <property type="match status" value="1"/>
</dbReference>
<evidence type="ECO:0000256" key="1">
    <source>
        <dbReference type="ARBA" id="ARBA00000085"/>
    </source>
</evidence>
<dbReference type="InterPro" id="IPR004358">
    <property type="entry name" value="Sig_transdc_His_kin-like_C"/>
</dbReference>
<dbReference type="SMART" id="SM00387">
    <property type="entry name" value="HATPase_c"/>
    <property type="match status" value="1"/>
</dbReference>
<dbReference type="AlphaFoldDB" id="A0A419FAF3"/>
<dbReference type="GO" id="GO:0006355">
    <property type="term" value="P:regulation of DNA-templated transcription"/>
    <property type="evidence" value="ECO:0007669"/>
    <property type="project" value="InterPro"/>
</dbReference>
<evidence type="ECO:0000259" key="10">
    <source>
        <dbReference type="PROSITE" id="PS50113"/>
    </source>
</evidence>